<dbReference type="Proteomes" id="UP000823388">
    <property type="component" value="Chromosome 5K"/>
</dbReference>
<sequence length="442" mass="47988">MAETVTLANIRRLHGECVEEATLARDLLAPARAAGRLSGDPSARCVLVRSSGSFRHPDDARRDLARFGPIEAVAVCGTLHKRPHERAAVGAFELETVAVVVFQTVERASVALYNLGLDNLQLPGQPRKSAVLYGRVPPIYMSFPSCLIQPELVQLAFYPPPPPAPSRPPQGALPTTSGEAREGTMVQPRTEVTVEYMKELLVPISRTFVPSMNSRAYGPSLGPDGHLWIHGNKFTRYSRGLQIDDLLPDPIDEKGPRGQAPAGPTGHAARQVANRSTPPAAAALRPAAVRSTCRTLPRCARPRCFRAPPRRVPPPFGCRWRPSFLFPRSRPRSSTATRLELLLRIKGPDGGEAKVDLGASMARTPPSARGPGVNGAANLGSDVALAVISDAGDRRARALLRRDGVRARRAGHREAHARRAARVLHRRRPLRLAQLHHHGVRA</sequence>
<accession>A0A8T0SIF5</accession>
<gene>
    <name evidence="2" type="ORF">PVAP13_5KG428121</name>
</gene>
<protein>
    <submittedName>
        <fullName evidence="2">Uncharacterized protein</fullName>
    </submittedName>
</protein>
<feature type="region of interest" description="Disordered" evidence="1">
    <location>
        <begin position="160"/>
        <end position="186"/>
    </location>
</feature>
<evidence type="ECO:0000256" key="1">
    <source>
        <dbReference type="SAM" id="MobiDB-lite"/>
    </source>
</evidence>
<evidence type="ECO:0000313" key="2">
    <source>
        <dbReference type="EMBL" id="KAG2596798.1"/>
    </source>
</evidence>
<comment type="caution">
    <text evidence="2">The sequence shown here is derived from an EMBL/GenBank/DDBJ whole genome shotgun (WGS) entry which is preliminary data.</text>
</comment>
<dbReference type="EMBL" id="CM029045">
    <property type="protein sequence ID" value="KAG2596798.1"/>
    <property type="molecule type" value="Genomic_DNA"/>
</dbReference>
<proteinExistence type="predicted"/>
<organism evidence="2 3">
    <name type="scientific">Panicum virgatum</name>
    <name type="common">Blackwell switchgrass</name>
    <dbReference type="NCBI Taxonomy" id="38727"/>
    <lineage>
        <taxon>Eukaryota</taxon>
        <taxon>Viridiplantae</taxon>
        <taxon>Streptophyta</taxon>
        <taxon>Embryophyta</taxon>
        <taxon>Tracheophyta</taxon>
        <taxon>Spermatophyta</taxon>
        <taxon>Magnoliopsida</taxon>
        <taxon>Liliopsida</taxon>
        <taxon>Poales</taxon>
        <taxon>Poaceae</taxon>
        <taxon>PACMAD clade</taxon>
        <taxon>Panicoideae</taxon>
        <taxon>Panicodae</taxon>
        <taxon>Paniceae</taxon>
        <taxon>Panicinae</taxon>
        <taxon>Panicum</taxon>
        <taxon>Panicum sect. Hiantes</taxon>
    </lineage>
</organism>
<evidence type="ECO:0000313" key="3">
    <source>
        <dbReference type="Proteomes" id="UP000823388"/>
    </source>
</evidence>
<keyword evidence="3" id="KW-1185">Reference proteome</keyword>
<reference evidence="2" key="1">
    <citation type="submission" date="2020-05" db="EMBL/GenBank/DDBJ databases">
        <title>WGS assembly of Panicum virgatum.</title>
        <authorList>
            <person name="Lovell J.T."/>
            <person name="Jenkins J."/>
            <person name="Shu S."/>
            <person name="Juenger T.E."/>
            <person name="Schmutz J."/>
        </authorList>
    </citation>
    <scope>NUCLEOTIDE SEQUENCE</scope>
    <source>
        <strain evidence="2">AP13</strain>
    </source>
</reference>
<dbReference type="AlphaFoldDB" id="A0A8T0SIF5"/>
<name>A0A8T0SIF5_PANVG</name>